<dbReference type="PANTHER" id="PTHR30478:SF0">
    <property type="entry name" value="BETA SLIDING CLAMP"/>
    <property type="match status" value="1"/>
</dbReference>
<dbReference type="CDD" id="cd00140">
    <property type="entry name" value="beta_clamp"/>
    <property type="match status" value="1"/>
</dbReference>
<dbReference type="Gene3D" id="3.10.150.10">
    <property type="entry name" value="DNA Polymerase III, subunit A, domain 2"/>
    <property type="match status" value="1"/>
</dbReference>
<evidence type="ECO:0000259" key="9">
    <source>
        <dbReference type="Pfam" id="PF00712"/>
    </source>
</evidence>
<evidence type="ECO:0000259" key="11">
    <source>
        <dbReference type="Pfam" id="PF02768"/>
    </source>
</evidence>
<keyword evidence="5" id="KW-0548">Nucleotidyltransferase</keyword>
<dbReference type="Pfam" id="PF02767">
    <property type="entry name" value="DNA_pol3_beta_2"/>
    <property type="match status" value="1"/>
</dbReference>
<proteinExistence type="inferred from homology"/>
<dbReference type="GO" id="GO:0009360">
    <property type="term" value="C:DNA polymerase III complex"/>
    <property type="evidence" value="ECO:0007669"/>
    <property type="project" value="InterPro"/>
</dbReference>
<feature type="domain" description="DNA polymerase III beta sliding clamp central" evidence="10">
    <location>
        <begin position="127"/>
        <end position="239"/>
    </location>
</feature>
<evidence type="ECO:0000313" key="12">
    <source>
        <dbReference type="EMBL" id="CAB4567704.1"/>
    </source>
</evidence>
<dbReference type="InterPro" id="IPR001001">
    <property type="entry name" value="DNA_polIII_beta"/>
</dbReference>
<dbReference type="GO" id="GO:0003677">
    <property type="term" value="F:DNA binding"/>
    <property type="evidence" value="ECO:0007669"/>
    <property type="project" value="UniProtKB-KW"/>
</dbReference>
<dbReference type="PIRSF" id="PIRSF000804">
    <property type="entry name" value="DNA_pol_III_b"/>
    <property type="match status" value="1"/>
</dbReference>
<evidence type="ECO:0000256" key="8">
    <source>
        <dbReference type="ARBA" id="ARBA00023125"/>
    </source>
</evidence>
<evidence type="ECO:0000256" key="2">
    <source>
        <dbReference type="ARBA" id="ARBA00010752"/>
    </source>
</evidence>
<name>A0A6J6DWY0_9ZZZZ</name>
<feature type="domain" description="DNA polymerase III beta sliding clamp C-terminal" evidence="11">
    <location>
        <begin position="243"/>
        <end position="361"/>
    </location>
</feature>
<dbReference type="PANTHER" id="PTHR30478">
    <property type="entry name" value="DNA POLYMERASE III SUBUNIT BETA"/>
    <property type="match status" value="1"/>
</dbReference>
<dbReference type="Pfam" id="PF00712">
    <property type="entry name" value="DNA_pol3_beta"/>
    <property type="match status" value="1"/>
</dbReference>
<keyword evidence="6" id="KW-0235">DNA replication</keyword>
<accession>A0A6J6DWY0</accession>
<keyword evidence="8" id="KW-0238">DNA-binding</keyword>
<evidence type="ECO:0000256" key="5">
    <source>
        <dbReference type="ARBA" id="ARBA00022695"/>
    </source>
</evidence>
<evidence type="ECO:0000256" key="1">
    <source>
        <dbReference type="ARBA" id="ARBA00004496"/>
    </source>
</evidence>
<keyword evidence="3" id="KW-0963">Cytoplasm</keyword>
<dbReference type="InterPro" id="IPR022637">
    <property type="entry name" value="DNA_polIII_beta_cen"/>
</dbReference>
<reference evidence="12" key="1">
    <citation type="submission" date="2020-05" db="EMBL/GenBank/DDBJ databases">
        <authorList>
            <person name="Chiriac C."/>
            <person name="Salcher M."/>
            <person name="Ghai R."/>
            <person name="Kavagutti S V."/>
        </authorList>
    </citation>
    <scope>NUCLEOTIDE SEQUENCE</scope>
</reference>
<dbReference type="InterPro" id="IPR046938">
    <property type="entry name" value="DNA_clamp_sf"/>
</dbReference>
<organism evidence="12">
    <name type="scientific">freshwater metagenome</name>
    <dbReference type="NCBI Taxonomy" id="449393"/>
    <lineage>
        <taxon>unclassified sequences</taxon>
        <taxon>metagenomes</taxon>
        <taxon>ecological metagenomes</taxon>
    </lineage>
</organism>
<keyword evidence="4" id="KW-0808">Transferase</keyword>
<dbReference type="EMBL" id="CAEZTC010000169">
    <property type="protein sequence ID" value="CAB4567704.1"/>
    <property type="molecule type" value="Genomic_DNA"/>
</dbReference>
<dbReference type="SMART" id="SM00480">
    <property type="entry name" value="POL3Bc"/>
    <property type="match status" value="1"/>
</dbReference>
<dbReference type="EMBL" id="CAEZWE010000002">
    <property type="protein sequence ID" value="CAB4641200.1"/>
    <property type="molecule type" value="Genomic_DNA"/>
</dbReference>
<dbReference type="AlphaFoldDB" id="A0A6J6DWY0"/>
<sequence length="362" mass="38843">MKFKSEQGILAEALGALARIASSRNAGTPALAGVKMILTGDTLTASSTDQDIALQFTLSVGGDTDGQGLVSARMLNDIVRVMPSGKVTVEFAGDNATISAQRSQFTVPTLNAVEFPRTATSTGEPFTISSNEFKAALAQVVQAASTDPQKHHLSAVLMTSTDKGIRLVATDGYRLAMRDLEGTSGLSSDSFLIPARALNELQRLLDIADDITIRFNEVDATFQSPTMSLSTRLINAEYPPYQTIIPKNNSNLATVNREELLDALRRTRVLASDTTPVRIRMSEEGMRLTVTLTDGSTSVEDLDARFTGEDITVAFNSEYLANGVDACGSEEVTISTSVPNKPAIIQPVGNDGYLYLLMPQRL</sequence>
<dbReference type="InterPro" id="IPR022635">
    <property type="entry name" value="DNA_polIII_beta_C"/>
</dbReference>
<dbReference type="GO" id="GO:0006271">
    <property type="term" value="P:DNA strand elongation involved in DNA replication"/>
    <property type="evidence" value="ECO:0007669"/>
    <property type="project" value="TreeGrafter"/>
</dbReference>
<dbReference type="NCBIfam" id="TIGR00663">
    <property type="entry name" value="dnan"/>
    <property type="match status" value="1"/>
</dbReference>
<evidence type="ECO:0000256" key="6">
    <source>
        <dbReference type="ARBA" id="ARBA00022705"/>
    </source>
</evidence>
<evidence type="ECO:0000256" key="3">
    <source>
        <dbReference type="ARBA" id="ARBA00022490"/>
    </source>
</evidence>
<dbReference type="Pfam" id="PF02768">
    <property type="entry name" value="DNA_pol3_beta_3"/>
    <property type="match status" value="1"/>
</dbReference>
<dbReference type="GO" id="GO:0005737">
    <property type="term" value="C:cytoplasm"/>
    <property type="evidence" value="ECO:0007669"/>
    <property type="project" value="UniProtKB-SubCell"/>
</dbReference>
<gene>
    <name evidence="12" type="ORF">UFOPK1572_01195</name>
    <name evidence="13" type="ORF">UFOPK2169_00089</name>
</gene>
<evidence type="ECO:0000256" key="4">
    <source>
        <dbReference type="ARBA" id="ARBA00022679"/>
    </source>
</evidence>
<comment type="similarity">
    <text evidence="2">Belongs to the beta sliding clamp family.</text>
</comment>
<protein>
    <submittedName>
        <fullName evidence="12">Unannotated protein</fullName>
    </submittedName>
</protein>
<evidence type="ECO:0000259" key="10">
    <source>
        <dbReference type="Pfam" id="PF02767"/>
    </source>
</evidence>
<evidence type="ECO:0000256" key="7">
    <source>
        <dbReference type="ARBA" id="ARBA00022932"/>
    </source>
</evidence>
<comment type="subcellular location">
    <subcellularLocation>
        <location evidence="1">Cytoplasm</location>
    </subcellularLocation>
</comment>
<dbReference type="GO" id="GO:0003887">
    <property type="term" value="F:DNA-directed DNA polymerase activity"/>
    <property type="evidence" value="ECO:0007669"/>
    <property type="project" value="UniProtKB-KW"/>
</dbReference>
<dbReference type="Gene3D" id="3.70.10.10">
    <property type="match status" value="1"/>
</dbReference>
<feature type="domain" description="DNA polymerase III beta sliding clamp N-terminal" evidence="9">
    <location>
        <begin position="1"/>
        <end position="117"/>
    </location>
</feature>
<keyword evidence="7" id="KW-0239">DNA-directed DNA polymerase</keyword>
<dbReference type="GO" id="GO:0008408">
    <property type="term" value="F:3'-5' exonuclease activity"/>
    <property type="evidence" value="ECO:0007669"/>
    <property type="project" value="InterPro"/>
</dbReference>
<evidence type="ECO:0000313" key="13">
    <source>
        <dbReference type="EMBL" id="CAB4641200.1"/>
    </source>
</evidence>
<dbReference type="InterPro" id="IPR022634">
    <property type="entry name" value="DNA_polIII_beta_N"/>
</dbReference>
<dbReference type="SUPFAM" id="SSF55979">
    <property type="entry name" value="DNA clamp"/>
    <property type="match status" value="3"/>
</dbReference>